<organism evidence="2 3">
    <name type="scientific">Frankia umida</name>
    <dbReference type="NCBI Taxonomy" id="573489"/>
    <lineage>
        <taxon>Bacteria</taxon>
        <taxon>Bacillati</taxon>
        <taxon>Actinomycetota</taxon>
        <taxon>Actinomycetes</taxon>
        <taxon>Frankiales</taxon>
        <taxon>Frankiaceae</taxon>
        <taxon>Frankia</taxon>
    </lineage>
</organism>
<comment type="caution">
    <text evidence="2">The sequence shown here is derived from an EMBL/GenBank/DDBJ whole genome shotgun (WGS) entry which is preliminary data.</text>
</comment>
<gene>
    <name evidence="2" type="ORF">MXD59_24130</name>
</gene>
<feature type="compositionally biased region" description="Basic and acidic residues" evidence="1">
    <location>
        <begin position="1"/>
        <end position="10"/>
    </location>
</feature>
<sequence length="113" mass="12236">MRGADPREDVEALSDGPRATTGTTERAPRQERDQLRSSFMENGIAPRPIAETVNGPRDLVFTPGSLPRARHCPSHLNIDERAGGTRDLDHLEEPVADLPIDDPHLPPAVAGST</sequence>
<proteinExistence type="predicted"/>
<feature type="region of interest" description="Disordered" evidence="1">
    <location>
        <begin position="1"/>
        <end position="56"/>
    </location>
</feature>
<reference evidence="2 3" key="1">
    <citation type="submission" date="2022-04" db="EMBL/GenBank/DDBJ databases">
        <title>Genome diversity in the genus Frankia.</title>
        <authorList>
            <person name="Carlos-Shanley C."/>
            <person name="Hahn D."/>
        </authorList>
    </citation>
    <scope>NUCLEOTIDE SEQUENCE [LARGE SCALE GENOMIC DNA]</scope>
    <source>
        <strain evidence="2 3">Ag45/Mut15</strain>
    </source>
</reference>
<dbReference type="Proteomes" id="UP001201873">
    <property type="component" value="Unassembled WGS sequence"/>
</dbReference>
<evidence type="ECO:0000313" key="3">
    <source>
        <dbReference type="Proteomes" id="UP001201873"/>
    </source>
</evidence>
<dbReference type="EMBL" id="JALKFT010000046">
    <property type="protein sequence ID" value="MCK9878813.1"/>
    <property type="molecule type" value="Genomic_DNA"/>
</dbReference>
<keyword evidence="3" id="KW-1185">Reference proteome</keyword>
<dbReference type="RefSeq" id="WP_248826880.1">
    <property type="nucleotide sequence ID" value="NZ_JALKFT010000046.1"/>
</dbReference>
<protein>
    <submittedName>
        <fullName evidence="2">Uncharacterized protein</fullName>
    </submittedName>
</protein>
<accession>A0ABT0K4T8</accession>
<feature type="compositionally biased region" description="Basic and acidic residues" evidence="1">
    <location>
        <begin position="26"/>
        <end position="35"/>
    </location>
</feature>
<name>A0ABT0K4T8_9ACTN</name>
<evidence type="ECO:0000256" key="1">
    <source>
        <dbReference type="SAM" id="MobiDB-lite"/>
    </source>
</evidence>
<evidence type="ECO:0000313" key="2">
    <source>
        <dbReference type="EMBL" id="MCK9878813.1"/>
    </source>
</evidence>